<feature type="region of interest" description="Disordered" evidence="2">
    <location>
        <begin position="1"/>
        <end position="42"/>
    </location>
</feature>
<feature type="coiled-coil region" evidence="1">
    <location>
        <begin position="101"/>
        <end position="132"/>
    </location>
</feature>
<reference evidence="4" key="1">
    <citation type="submission" date="2018-05" db="EMBL/GenBank/DDBJ databases">
        <title>Draft genome sequence of Stemphylium lycopersici strain CIDEFI 213.</title>
        <authorList>
            <person name="Medina R."/>
            <person name="Franco M.E.E."/>
            <person name="Lucentini C.G."/>
            <person name="Saparrat M.C.N."/>
            <person name="Balatti P.A."/>
        </authorList>
    </citation>
    <scope>NUCLEOTIDE SEQUENCE [LARGE SCALE GENOMIC DNA]</scope>
    <source>
        <strain evidence="4">CIDEFI 213</strain>
    </source>
</reference>
<gene>
    <name evidence="3" type="ORF">DDE83_005097</name>
</gene>
<proteinExistence type="predicted"/>
<comment type="caution">
    <text evidence="3">The sequence shown here is derived from an EMBL/GenBank/DDBJ whole genome shotgun (WGS) entry which is preliminary data.</text>
</comment>
<keyword evidence="1" id="KW-0175">Coiled coil</keyword>
<accession>A0A364N2Z9</accession>
<dbReference type="Proteomes" id="UP000249619">
    <property type="component" value="Unassembled WGS sequence"/>
</dbReference>
<keyword evidence="4" id="KW-1185">Reference proteome</keyword>
<evidence type="ECO:0000313" key="4">
    <source>
        <dbReference type="Proteomes" id="UP000249619"/>
    </source>
</evidence>
<organism evidence="3 4">
    <name type="scientific">Stemphylium lycopersici</name>
    <name type="common">Tomato gray leaf spot disease fungus</name>
    <name type="synonym">Thyrospora lycopersici</name>
    <dbReference type="NCBI Taxonomy" id="183478"/>
    <lineage>
        <taxon>Eukaryota</taxon>
        <taxon>Fungi</taxon>
        <taxon>Dikarya</taxon>
        <taxon>Ascomycota</taxon>
        <taxon>Pezizomycotina</taxon>
        <taxon>Dothideomycetes</taxon>
        <taxon>Pleosporomycetidae</taxon>
        <taxon>Pleosporales</taxon>
        <taxon>Pleosporineae</taxon>
        <taxon>Pleosporaceae</taxon>
        <taxon>Stemphylium</taxon>
    </lineage>
</organism>
<dbReference type="OrthoDB" id="5137215at2759"/>
<name>A0A364N2Z9_STELY</name>
<evidence type="ECO:0000256" key="1">
    <source>
        <dbReference type="SAM" id="Coils"/>
    </source>
</evidence>
<protein>
    <submittedName>
        <fullName evidence="3">Uncharacterized protein</fullName>
    </submittedName>
</protein>
<dbReference type="AlphaFoldDB" id="A0A364N2Z9"/>
<sequence length="142" mass="15594">MSIAPSEKTATYNSGEELLVSRPQHSNCGMQPAANAVPSKPCPTHEKSAIPVLQAQLQRPQARNALQVLSLALMDLADGRGCTECSLKEVARTVTLSIRELKSAKKNGEFSKEEKKAMKAEVKATFKELKDEVKRTWKDNKA</sequence>
<evidence type="ECO:0000256" key="2">
    <source>
        <dbReference type="SAM" id="MobiDB-lite"/>
    </source>
</evidence>
<evidence type="ECO:0000313" key="3">
    <source>
        <dbReference type="EMBL" id="RAR10326.1"/>
    </source>
</evidence>
<dbReference type="EMBL" id="QGDH01000066">
    <property type="protein sequence ID" value="RAR10326.1"/>
    <property type="molecule type" value="Genomic_DNA"/>
</dbReference>